<evidence type="ECO:0000256" key="2">
    <source>
        <dbReference type="PIRNR" id="PIRNR002070"/>
    </source>
</evidence>
<dbReference type="Pfam" id="PF00436">
    <property type="entry name" value="SSB"/>
    <property type="match status" value="1"/>
</dbReference>
<protein>
    <recommendedName>
        <fullName evidence="2">Single-stranded DNA-binding protein</fullName>
    </recommendedName>
</protein>
<dbReference type="AlphaFoldDB" id="G3B1D7"/>
<dbReference type="Proteomes" id="UP000000707">
    <property type="component" value="Unassembled WGS sequence"/>
</dbReference>
<comment type="subcellular location">
    <subcellularLocation>
        <location evidence="2">Mitochondrion</location>
    </subcellularLocation>
</comment>
<evidence type="ECO:0000256" key="1">
    <source>
        <dbReference type="ARBA" id="ARBA00023125"/>
    </source>
</evidence>
<dbReference type="CDD" id="cd04496">
    <property type="entry name" value="SSB_OBF"/>
    <property type="match status" value="1"/>
</dbReference>
<dbReference type="PANTHER" id="PTHR10302">
    <property type="entry name" value="SINGLE-STRANDED DNA-BINDING PROTEIN"/>
    <property type="match status" value="1"/>
</dbReference>
<dbReference type="EMBL" id="GL996515">
    <property type="protein sequence ID" value="EGV64947.1"/>
    <property type="molecule type" value="Genomic_DNA"/>
</dbReference>
<name>G3B1D7_CANTC</name>
<dbReference type="STRING" id="590646.G3B1D7"/>
<dbReference type="Gene3D" id="2.40.50.140">
    <property type="entry name" value="Nucleic acid-binding proteins"/>
    <property type="match status" value="1"/>
</dbReference>
<dbReference type="HOGENOM" id="CLU_126647_1_0_1"/>
<dbReference type="PIRSF" id="PIRSF002070">
    <property type="entry name" value="SSB"/>
    <property type="match status" value="1"/>
</dbReference>
<keyword evidence="2" id="KW-0496">Mitochondrion</keyword>
<evidence type="ECO:0000313" key="3">
    <source>
        <dbReference type="EMBL" id="EGV64947.1"/>
    </source>
</evidence>
<dbReference type="GO" id="GO:0003697">
    <property type="term" value="F:single-stranded DNA binding"/>
    <property type="evidence" value="ECO:0007669"/>
    <property type="project" value="InterPro"/>
</dbReference>
<dbReference type="GO" id="GO:0006264">
    <property type="term" value="P:mitochondrial DNA replication"/>
    <property type="evidence" value="ECO:0007669"/>
    <property type="project" value="TreeGrafter"/>
</dbReference>
<dbReference type="InterPro" id="IPR012340">
    <property type="entry name" value="NA-bd_OB-fold"/>
</dbReference>
<reference evidence="3 4" key="1">
    <citation type="journal article" date="2011" name="Proc. Natl. Acad. Sci. U.S.A.">
        <title>Comparative genomics of xylose-fermenting fungi for enhanced biofuel production.</title>
        <authorList>
            <person name="Wohlbach D.J."/>
            <person name="Kuo A."/>
            <person name="Sato T.K."/>
            <person name="Potts K.M."/>
            <person name="Salamov A.A."/>
            <person name="LaButti K.M."/>
            <person name="Sun H."/>
            <person name="Clum A."/>
            <person name="Pangilinan J.L."/>
            <person name="Lindquist E.A."/>
            <person name="Lucas S."/>
            <person name="Lapidus A."/>
            <person name="Jin M."/>
            <person name="Gunawan C."/>
            <person name="Balan V."/>
            <person name="Dale B.E."/>
            <person name="Jeffries T.W."/>
            <person name="Zinkel R."/>
            <person name="Barry K.W."/>
            <person name="Grigoriev I.V."/>
            <person name="Gasch A.P."/>
        </authorList>
    </citation>
    <scope>NUCLEOTIDE SEQUENCE [LARGE SCALE GENOMIC DNA]</scope>
    <source>
        <strain evidence="4">ATCC 10573 / BCRC 21748 / CBS 615 / JCM 9827 / NBRC 10315 / NRRL Y-1498 / VKM Y-70</strain>
    </source>
</reference>
<dbReference type="GO" id="GO:0042645">
    <property type="term" value="C:mitochondrial nucleoid"/>
    <property type="evidence" value="ECO:0007669"/>
    <property type="project" value="TreeGrafter"/>
</dbReference>
<dbReference type="PROSITE" id="PS50935">
    <property type="entry name" value="SSB"/>
    <property type="match status" value="1"/>
</dbReference>
<keyword evidence="4" id="KW-1185">Reference proteome</keyword>
<keyword evidence="1 2" id="KW-0238">DNA-binding</keyword>
<dbReference type="eggNOG" id="ENOG502S0M8">
    <property type="taxonomic scope" value="Eukaryota"/>
</dbReference>
<gene>
    <name evidence="3" type="ORF">CANTEDRAFT_93181</name>
</gene>
<dbReference type="InterPro" id="IPR011344">
    <property type="entry name" value="ssDNA-bd"/>
</dbReference>
<proteinExistence type="predicted"/>
<accession>G3B1D7</accession>
<organism evidence="4">
    <name type="scientific">Candida tenuis (strain ATCC 10573 / BCRC 21748 / CBS 615 / JCM 9827 / NBRC 10315 / NRRL Y-1498 / VKM Y-70)</name>
    <name type="common">Yeast</name>
    <name type="synonym">Yamadazyma tenuis</name>
    <dbReference type="NCBI Taxonomy" id="590646"/>
    <lineage>
        <taxon>Eukaryota</taxon>
        <taxon>Fungi</taxon>
        <taxon>Dikarya</taxon>
        <taxon>Ascomycota</taxon>
        <taxon>Saccharomycotina</taxon>
        <taxon>Pichiomycetes</taxon>
        <taxon>Debaryomycetaceae</taxon>
        <taxon>Yamadazyma</taxon>
    </lineage>
</organism>
<dbReference type="InterPro" id="IPR000424">
    <property type="entry name" value="Primosome_PriB/ssb"/>
</dbReference>
<dbReference type="OrthoDB" id="1078367at2759"/>
<dbReference type="SUPFAM" id="SSF50249">
    <property type="entry name" value="Nucleic acid-binding proteins"/>
    <property type="match status" value="1"/>
</dbReference>
<dbReference type="GeneID" id="18250261"/>
<dbReference type="PANTHER" id="PTHR10302:SF0">
    <property type="entry name" value="SINGLE-STRANDED DNA-BINDING PROTEIN, MITOCHONDRIAL"/>
    <property type="match status" value="1"/>
</dbReference>
<sequence length="131" mass="15027">MLRSIRQFSSTSTRAAFAKMQLLGTVGSVAARETKVGNPFITYSLAVNRYDSSEESNRATDWFNISVFNDRHISFFNEYLKPGMQLYVECDVRQRQVADESGENKRYVTNLTQTNYDVVRFAKKEEAEASE</sequence>
<dbReference type="KEGG" id="cten:18250261"/>
<evidence type="ECO:0000313" key="4">
    <source>
        <dbReference type="Proteomes" id="UP000000707"/>
    </source>
</evidence>